<comment type="caution">
    <text evidence="1">The sequence shown here is derived from an EMBL/GenBank/DDBJ whole genome shotgun (WGS) entry which is preliminary data.</text>
</comment>
<reference evidence="1" key="1">
    <citation type="submission" date="2023-07" db="EMBL/GenBank/DDBJ databases">
        <authorList>
            <consortium name="AG Swart"/>
            <person name="Singh M."/>
            <person name="Singh A."/>
            <person name="Seah K."/>
            <person name="Emmerich C."/>
        </authorList>
    </citation>
    <scope>NUCLEOTIDE SEQUENCE</scope>
    <source>
        <strain evidence="1">DP1</strain>
    </source>
</reference>
<proteinExistence type="predicted"/>
<dbReference type="EMBL" id="CAMPGE010022145">
    <property type="protein sequence ID" value="CAI2380210.1"/>
    <property type="molecule type" value="Genomic_DNA"/>
</dbReference>
<dbReference type="GO" id="GO:0002161">
    <property type="term" value="F:aminoacyl-tRNA deacylase activity"/>
    <property type="evidence" value="ECO:0007669"/>
    <property type="project" value="InterPro"/>
</dbReference>
<evidence type="ECO:0000313" key="1">
    <source>
        <dbReference type="EMBL" id="CAI2380210.1"/>
    </source>
</evidence>
<name>A0AAD2D508_EUPCR</name>
<dbReference type="InterPro" id="IPR036754">
    <property type="entry name" value="YbaK/aa-tRNA-synt-asso_dom_sf"/>
</dbReference>
<dbReference type="AlphaFoldDB" id="A0AAD2D508"/>
<accession>A0AAD2D508</accession>
<dbReference type="Gene3D" id="3.90.960.10">
    <property type="entry name" value="YbaK/aminoacyl-tRNA synthetase-associated domain"/>
    <property type="match status" value="1"/>
</dbReference>
<dbReference type="Proteomes" id="UP001295684">
    <property type="component" value="Unassembled WGS sequence"/>
</dbReference>
<evidence type="ECO:0000313" key="2">
    <source>
        <dbReference type="Proteomes" id="UP001295684"/>
    </source>
</evidence>
<keyword evidence="2" id="KW-1185">Reference proteome</keyword>
<organism evidence="1 2">
    <name type="scientific">Euplotes crassus</name>
    <dbReference type="NCBI Taxonomy" id="5936"/>
    <lineage>
        <taxon>Eukaryota</taxon>
        <taxon>Sar</taxon>
        <taxon>Alveolata</taxon>
        <taxon>Ciliophora</taxon>
        <taxon>Intramacronucleata</taxon>
        <taxon>Spirotrichea</taxon>
        <taxon>Hypotrichia</taxon>
        <taxon>Euplotida</taxon>
        <taxon>Euplotidae</taxon>
        <taxon>Moneuplotes</taxon>
    </lineage>
</organism>
<dbReference type="PANTHER" id="PTHR30411:SF4">
    <property type="entry name" value="YBAK_AMINOACYL-TRNA SYNTHETASE-ASSOCIATED DOMAIN-CONTAINING PROTEIN"/>
    <property type="match status" value="1"/>
</dbReference>
<sequence>MEDTSPLPKSLVKLEERLRKFPVTTKQLELFIKLKVGYNLTSLKTIKTPEDYYDQTYLKRCEILQVPKLNTFALCKTIVMKNKKFKESLATDPSYPLFIGVIVQYETKLSSSKLSDLMKKYQNENTKTGTKAAKKVFHYRVCSEEESREITKCDFNGVTPFEWNNEVPKKILNTPEGVDLGKIPMVLSDKILELEGGYFYLGAGEMVTKFGISTM</sequence>
<dbReference type="PANTHER" id="PTHR30411">
    <property type="entry name" value="CYTOPLASMIC PROTEIN"/>
    <property type="match status" value="1"/>
</dbReference>
<protein>
    <submittedName>
        <fullName evidence="1">Uncharacterized protein</fullName>
    </submittedName>
</protein>
<gene>
    <name evidence="1" type="ORF">ECRASSUSDP1_LOCUS21642</name>
</gene>
<dbReference type="SUPFAM" id="SSF55826">
    <property type="entry name" value="YbaK/ProRS associated domain"/>
    <property type="match status" value="1"/>
</dbReference>